<dbReference type="EMBL" id="KB111734">
    <property type="protein sequence ID" value="ELK25643.1"/>
    <property type="molecule type" value="Genomic_DNA"/>
</dbReference>
<dbReference type="Proteomes" id="UP000010556">
    <property type="component" value="Unassembled WGS sequence"/>
</dbReference>
<name>L5LJ26_MYODS</name>
<protein>
    <submittedName>
        <fullName evidence="1">Uncharacterized protein</fullName>
    </submittedName>
</protein>
<accession>L5LJ26</accession>
<keyword evidence="2" id="KW-1185">Reference proteome</keyword>
<organism evidence="1 2">
    <name type="scientific">Myotis davidii</name>
    <name type="common">David's myotis</name>
    <dbReference type="NCBI Taxonomy" id="225400"/>
    <lineage>
        <taxon>Eukaryota</taxon>
        <taxon>Metazoa</taxon>
        <taxon>Chordata</taxon>
        <taxon>Craniata</taxon>
        <taxon>Vertebrata</taxon>
        <taxon>Euteleostomi</taxon>
        <taxon>Mammalia</taxon>
        <taxon>Eutheria</taxon>
        <taxon>Laurasiatheria</taxon>
        <taxon>Chiroptera</taxon>
        <taxon>Yangochiroptera</taxon>
        <taxon>Vespertilionidae</taxon>
        <taxon>Myotis</taxon>
    </lineage>
</organism>
<sequence length="191" mass="21010">MVASRMRHADLSWSGMTLLAEHITSGLPASPGGFCRQRGRSGHLLWGDHRLQGLKRVGPALFQQLCTVASLEAQSGSLVPAPLAALYEKHVSQIIVPFLKSLTAGKRQNQDATEPALRNYEASATTGTTRVVLCKERWLQFREWCHRVNKLQETRVCPGPKPGLDLEEVSSCKEWLINANHPPHAAAVSKS</sequence>
<proteinExistence type="predicted"/>
<gene>
    <name evidence="1" type="ORF">MDA_GLEAN10017141</name>
</gene>
<evidence type="ECO:0000313" key="1">
    <source>
        <dbReference type="EMBL" id="ELK25643.1"/>
    </source>
</evidence>
<evidence type="ECO:0000313" key="2">
    <source>
        <dbReference type="Proteomes" id="UP000010556"/>
    </source>
</evidence>
<dbReference type="AlphaFoldDB" id="L5LJ26"/>
<reference evidence="2" key="1">
    <citation type="journal article" date="2013" name="Science">
        <title>Comparative analysis of bat genomes provides insight into the evolution of flight and immunity.</title>
        <authorList>
            <person name="Zhang G."/>
            <person name="Cowled C."/>
            <person name="Shi Z."/>
            <person name="Huang Z."/>
            <person name="Bishop-Lilly K.A."/>
            <person name="Fang X."/>
            <person name="Wynne J.W."/>
            <person name="Xiong Z."/>
            <person name="Baker M.L."/>
            <person name="Zhao W."/>
            <person name="Tachedjian M."/>
            <person name="Zhu Y."/>
            <person name="Zhou P."/>
            <person name="Jiang X."/>
            <person name="Ng J."/>
            <person name="Yang L."/>
            <person name="Wu L."/>
            <person name="Xiao J."/>
            <person name="Feng Y."/>
            <person name="Chen Y."/>
            <person name="Sun X."/>
            <person name="Zhang Y."/>
            <person name="Marsh G.A."/>
            <person name="Crameri G."/>
            <person name="Broder C.C."/>
            <person name="Frey K.G."/>
            <person name="Wang L.F."/>
            <person name="Wang J."/>
        </authorList>
    </citation>
    <scope>NUCLEOTIDE SEQUENCE [LARGE SCALE GENOMIC DNA]</scope>
</reference>